<gene>
    <name evidence="5" type="ORF">CERSUDRAFT_155581</name>
</gene>
<dbReference type="InterPro" id="IPR019826">
    <property type="entry name" value="Carboxylesterase_B_AS"/>
</dbReference>
<dbReference type="Pfam" id="PF00135">
    <property type="entry name" value="COesterase"/>
    <property type="match status" value="1"/>
</dbReference>
<evidence type="ECO:0000313" key="5">
    <source>
        <dbReference type="EMBL" id="EMD37097.1"/>
    </source>
</evidence>
<organism evidence="5 6">
    <name type="scientific">Ceriporiopsis subvermispora (strain B)</name>
    <name type="common">White-rot fungus</name>
    <name type="synonym">Gelatoporia subvermispora</name>
    <dbReference type="NCBI Taxonomy" id="914234"/>
    <lineage>
        <taxon>Eukaryota</taxon>
        <taxon>Fungi</taxon>
        <taxon>Dikarya</taxon>
        <taxon>Basidiomycota</taxon>
        <taxon>Agaricomycotina</taxon>
        <taxon>Agaricomycetes</taxon>
        <taxon>Polyporales</taxon>
        <taxon>Gelatoporiaceae</taxon>
        <taxon>Gelatoporia</taxon>
    </lineage>
</organism>
<evidence type="ECO:0000256" key="3">
    <source>
        <dbReference type="RuleBase" id="RU361235"/>
    </source>
</evidence>
<dbReference type="EMBL" id="KB445797">
    <property type="protein sequence ID" value="EMD37097.1"/>
    <property type="molecule type" value="Genomic_DNA"/>
</dbReference>
<dbReference type="InterPro" id="IPR029058">
    <property type="entry name" value="AB_hydrolase_fold"/>
</dbReference>
<evidence type="ECO:0000256" key="2">
    <source>
        <dbReference type="ARBA" id="ARBA00022801"/>
    </source>
</evidence>
<keyword evidence="6" id="KW-1185">Reference proteome</keyword>
<proteinExistence type="inferred from homology"/>
<dbReference type="SUPFAM" id="SSF53474">
    <property type="entry name" value="alpha/beta-Hydrolases"/>
    <property type="match status" value="1"/>
</dbReference>
<sequence length="500" mass="53664">MLNSTTGTTSFLGIRYADAPVGDLRWRAPVSPPTSHLGDVDAFAFAPACIPTSAMDVSSSTSEDCLFGNVFVPAGTTKVDKLPVLVWFFGGGFESGSTNSFLPDELFNTTTEPMVFVTLSYRLGQFGFLAGPEVAADGDMNTGLLDQRAGLRWVQRYIHAFGGDSSRVSIWGQSAGAGSTMFHLIANNGNDEGLFHAVMGDSPSLNYLPEPTDGYVTTIFAQFASLAGCTGNSVMSCLRAQNSTTLARAGSITIASRPTTLFAFAPIFDGSFITTRPVEAFRSGRFARVPVLFGSNTDEGLIWALTLPPEANPRAPNASETTVFNMISSQFPNLTRATFDKALGLYPLSAHDNLLERQLGAMYGQIRYICTALLITGNAAKFGQNSFHYHYDNARLGSSSLANGTLHGADLQAFYASSVPFATPNSDDLALFSAMREYWTSFVTGQKPVAVAAPTWSSVSTDVGSPRLLLHPGTIQEETITATLENRCEFWHGLDGELQQ</sequence>
<dbReference type="STRING" id="914234.M2RF62"/>
<evidence type="ECO:0000313" key="6">
    <source>
        <dbReference type="Proteomes" id="UP000016930"/>
    </source>
</evidence>
<dbReference type="GO" id="GO:0016787">
    <property type="term" value="F:hydrolase activity"/>
    <property type="evidence" value="ECO:0007669"/>
    <property type="project" value="UniProtKB-KW"/>
</dbReference>
<dbReference type="ESTHER" id="cers8-m2rf62">
    <property type="family name" value="Fungal_carboxylesterase_lipase"/>
</dbReference>
<evidence type="ECO:0000259" key="4">
    <source>
        <dbReference type="Pfam" id="PF00135"/>
    </source>
</evidence>
<feature type="domain" description="Carboxylesterase type B" evidence="4">
    <location>
        <begin position="5"/>
        <end position="491"/>
    </location>
</feature>
<dbReference type="AlphaFoldDB" id="M2RF62"/>
<evidence type="ECO:0000256" key="1">
    <source>
        <dbReference type="ARBA" id="ARBA00005964"/>
    </source>
</evidence>
<dbReference type="Proteomes" id="UP000016930">
    <property type="component" value="Unassembled WGS sequence"/>
</dbReference>
<reference evidence="5 6" key="1">
    <citation type="journal article" date="2012" name="Proc. Natl. Acad. Sci. U.S.A.">
        <title>Comparative genomics of Ceriporiopsis subvermispora and Phanerochaete chrysosporium provide insight into selective ligninolysis.</title>
        <authorList>
            <person name="Fernandez-Fueyo E."/>
            <person name="Ruiz-Duenas F.J."/>
            <person name="Ferreira P."/>
            <person name="Floudas D."/>
            <person name="Hibbett D.S."/>
            <person name="Canessa P."/>
            <person name="Larrondo L.F."/>
            <person name="James T.Y."/>
            <person name="Seelenfreund D."/>
            <person name="Lobos S."/>
            <person name="Polanco R."/>
            <person name="Tello M."/>
            <person name="Honda Y."/>
            <person name="Watanabe T."/>
            <person name="Watanabe T."/>
            <person name="Ryu J.S."/>
            <person name="Kubicek C.P."/>
            <person name="Schmoll M."/>
            <person name="Gaskell J."/>
            <person name="Hammel K.E."/>
            <person name="St John F.J."/>
            <person name="Vanden Wymelenberg A."/>
            <person name="Sabat G."/>
            <person name="Splinter BonDurant S."/>
            <person name="Syed K."/>
            <person name="Yadav J.S."/>
            <person name="Doddapaneni H."/>
            <person name="Subramanian V."/>
            <person name="Lavin J.L."/>
            <person name="Oguiza J.A."/>
            <person name="Perez G."/>
            <person name="Pisabarro A.G."/>
            <person name="Ramirez L."/>
            <person name="Santoyo F."/>
            <person name="Master E."/>
            <person name="Coutinho P.M."/>
            <person name="Henrissat B."/>
            <person name="Lombard V."/>
            <person name="Magnuson J.K."/>
            <person name="Kuees U."/>
            <person name="Hori C."/>
            <person name="Igarashi K."/>
            <person name="Samejima M."/>
            <person name="Held B.W."/>
            <person name="Barry K.W."/>
            <person name="LaButti K.M."/>
            <person name="Lapidus A."/>
            <person name="Lindquist E.A."/>
            <person name="Lucas S.M."/>
            <person name="Riley R."/>
            <person name="Salamov A.A."/>
            <person name="Hoffmeister D."/>
            <person name="Schwenk D."/>
            <person name="Hadar Y."/>
            <person name="Yarden O."/>
            <person name="de Vries R.P."/>
            <person name="Wiebenga A."/>
            <person name="Stenlid J."/>
            <person name="Eastwood D."/>
            <person name="Grigoriev I.V."/>
            <person name="Berka R.M."/>
            <person name="Blanchette R.A."/>
            <person name="Kersten P."/>
            <person name="Martinez A.T."/>
            <person name="Vicuna R."/>
            <person name="Cullen D."/>
        </authorList>
    </citation>
    <scope>NUCLEOTIDE SEQUENCE [LARGE SCALE GENOMIC DNA]</scope>
    <source>
        <strain evidence="5 6">B</strain>
    </source>
</reference>
<dbReference type="HOGENOM" id="CLU_006586_10_7_1"/>
<comment type="similarity">
    <text evidence="1 3">Belongs to the type-B carboxylesterase/lipase family.</text>
</comment>
<accession>M2RF62</accession>
<dbReference type="InterPro" id="IPR002018">
    <property type="entry name" value="CarbesteraseB"/>
</dbReference>
<keyword evidence="2 3" id="KW-0378">Hydrolase</keyword>
<dbReference type="EC" id="3.1.1.-" evidence="3"/>
<name>M2RF62_CERS8</name>
<dbReference type="InterPro" id="IPR050309">
    <property type="entry name" value="Type-B_Carboxylest/Lipase"/>
</dbReference>
<dbReference type="PANTHER" id="PTHR11559">
    <property type="entry name" value="CARBOXYLESTERASE"/>
    <property type="match status" value="1"/>
</dbReference>
<protein>
    <recommendedName>
        <fullName evidence="3">Carboxylic ester hydrolase</fullName>
        <ecNumber evidence="3">3.1.1.-</ecNumber>
    </recommendedName>
</protein>
<dbReference type="PROSITE" id="PS00122">
    <property type="entry name" value="CARBOXYLESTERASE_B_1"/>
    <property type="match status" value="1"/>
</dbReference>
<dbReference type="OrthoDB" id="408631at2759"/>
<dbReference type="Gene3D" id="3.40.50.1820">
    <property type="entry name" value="alpha/beta hydrolase"/>
    <property type="match status" value="1"/>
</dbReference>